<dbReference type="OrthoDB" id="9781333at2"/>
<evidence type="ECO:0000259" key="1">
    <source>
        <dbReference type="PROSITE" id="PS50234"/>
    </source>
</evidence>
<dbReference type="Pfam" id="PF13519">
    <property type="entry name" value="VWA_2"/>
    <property type="match status" value="1"/>
</dbReference>
<name>A0A5R8K8Q0_9BACT</name>
<dbReference type="EMBL" id="VAUV01000020">
    <property type="protein sequence ID" value="TLD68707.1"/>
    <property type="molecule type" value="Genomic_DNA"/>
</dbReference>
<dbReference type="RefSeq" id="WP_138088319.1">
    <property type="nucleotide sequence ID" value="NZ_VAUV01000020.1"/>
</dbReference>
<dbReference type="PANTHER" id="PTHR37947">
    <property type="entry name" value="BLL2462 PROTEIN"/>
    <property type="match status" value="1"/>
</dbReference>
<dbReference type="SUPFAM" id="SSF52317">
    <property type="entry name" value="Class I glutamine amidotransferase-like"/>
    <property type="match status" value="1"/>
</dbReference>
<feature type="domain" description="VWFA" evidence="1">
    <location>
        <begin position="401"/>
        <end position="579"/>
    </location>
</feature>
<keyword evidence="3" id="KW-1185">Reference proteome</keyword>
<organism evidence="2 3">
    <name type="scientific">Phragmitibacter flavus</name>
    <dbReference type="NCBI Taxonomy" id="2576071"/>
    <lineage>
        <taxon>Bacteria</taxon>
        <taxon>Pseudomonadati</taxon>
        <taxon>Verrucomicrobiota</taxon>
        <taxon>Verrucomicrobiia</taxon>
        <taxon>Verrucomicrobiales</taxon>
        <taxon>Verrucomicrobiaceae</taxon>
        <taxon>Phragmitibacter</taxon>
    </lineage>
</organism>
<dbReference type="PROSITE" id="PS50234">
    <property type="entry name" value="VWFA"/>
    <property type="match status" value="1"/>
</dbReference>
<dbReference type="SMART" id="SM00327">
    <property type="entry name" value="VWA"/>
    <property type="match status" value="1"/>
</dbReference>
<comment type="caution">
    <text evidence="2">The sequence shown here is derived from an EMBL/GenBank/DDBJ whole genome shotgun (WGS) entry which is preliminary data.</text>
</comment>
<proteinExistence type="predicted"/>
<dbReference type="Proteomes" id="UP000306196">
    <property type="component" value="Unassembled WGS sequence"/>
</dbReference>
<reference evidence="2 3" key="1">
    <citation type="submission" date="2019-05" db="EMBL/GenBank/DDBJ databases">
        <title>Verrucobacter flavum gen. nov., sp. nov. a new member of the family Verrucomicrobiaceae.</title>
        <authorList>
            <person name="Szuroczki S."/>
            <person name="Abbaszade G."/>
            <person name="Szabo A."/>
            <person name="Felfoldi T."/>
            <person name="Schumann P."/>
            <person name="Boka K."/>
            <person name="Keki Z."/>
            <person name="Toumi M."/>
            <person name="Toth E."/>
        </authorList>
    </citation>
    <scope>NUCLEOTIDE SEQUENCE [LARGE SCALE GENOMIC DNA]</scope>
    <source>
        <strain evidence="2 3">MG-N-17</strain>
    </source>
</reference>
<dbReference type="InterPro" id="IPR002035">
    <property type="entry name" value="VWF_A"/>
</dbReference>
<dbReference type="CDD" id="cd00198">
    <property type="entry name" value="vWFA"/>
    <property type="match status" value="1"/>
</dbReference>
<gene>
    <name evidence="2" type="ORF">FEM03_21230</name>
</gene>
<dbReference type="PANTHER" id="PTHR37947:SF2">
    <property type="entry name" value="VON WILLEBRAND FACTOR TYPE A"/>
    <property type="match status" value="1"/>
</dbReference>
<dbReference type="SUPFAM" id="SSF53300">
    <property type="entry name" value="vWA-like"/>
    <property type="match status" value="1"/>
</dbReference>
<protein>
    <submittedName>
        <fullName evidence="2">VWA domain-containing protein</fullName>
    </submittedName>
</protein>
<evidence type="ECO:0000313" key="3">
    <source>
        <dbReference type="Proteomes" id="UP000306196"/>
    </source>
</evidence>
<dbReference type="Gene3D" id="3.40.50.880">
    <property type="match status" value="2"/>
</dbReference>
<evidence type="ECO:0000313" key="2">
    <source>
        <dbReference type="EMBL" id="TLD68707.1"/>
    </source>
</evidence>
<accession>A0A5R8K8Q0</accession>
<dbReference type="InterPro" id="IPR029062">
    <property type="entry name" value="Class_I_gatase-like"/>
</dbReference>
<dbReference type="InterPro" id="IPR036465">
    <property type="entry name" value="vWFA_dom_sf"/>
</dbReference>
<sequence length="851" mass="92147">MRFASPEWFLMIPLLLAMGWFWRGLKLGKPLRALCLLLVVLLLAQPQMRRFGDGLDLWVLVDRSESAGDVLGPKLGEWETILERSKGAGDRLFFVDFADEAVKRGAQMRSGLGQDGMTYAGGRSATRVKSAVQHVLAQVEEGRASRLLGFSDGYSTEPLDGLGERLAEDEVALDYRLAGEMAGEDFRVASFLLPRRVQLSEAFLAEVVVLGSSSSSVDGVVPVELMRNGVSIGRRDVEMVNGVGRLRFTDRLGAAGAFRYEVRLMADRERDAHPGNNFAAQWVEVQGGPRVVLATGYADDPMATVLRAQGFEVTVVTEIGALGVGMLSGTKVVILNNVPAYEMKAEFVKGLDFFVNEQGGGLVMIGGKRSFAAGGWFGSPVEPLLPVSMELKQEHRKLAVAMAIVMDRSGSMAMTAPGTSLLKMQLANEGAARAIELLGDNDMVTIFAVDSTAHQVTPLVAVGKNRGTLQNAARRVQSMGGGIFVYQGLKAAWAELKKAPVGQRHIILFADAADAEEPGEYVQLLAEMKREKATVSVIGLGSDKDADAAFLEDVAKRGEGRIFFNANAGELPALFAQETVAVARSAFVEEPVEVKGTPGWMEMAAGSMNWLPQADGYNLSYLRPGATQAAVSGDEYAAPLVAFWQRGAGRVASVSFPLGGEFSAKTRGWEGYGGFAQSLTRWLMGEKEPPGMGLRTTMEGSKLRADLFFDESWNERISAAGPELVLAQGEAGEARKVAWERLEPGHFRAVMEVKGTDFVRGAVQVGGVAFPFGPVNAVTNPEWSFDKSRIKELRELSARSGGGERVDLSDVWHAPRPPAWREVRAWLLMALLGVLLLEAWQTRTGWGLRRG</sequence>
<dbReference type="AlphaFoldDB" id="A0A5R8K8Q0"/>